<dbReference type="EMBL" id="CAJNNW010016401">
    <property type="protein sequence ID" value="CAE8659024.1"/>
    <property type="molecule type" value="Genomic_DNA"/>
</dbReference>
<keyword evidence="1" id="KW-0106">Calcium</keyword>
<comment type="caution">
    <text evidence="3">The sequence shown here is derived from an EMBL/GenBank/DDBJ whole genome shotgun (WGS) entry which is preliminary data.</text>
</comment>
<proteinExistence type="predicted"/>
<dbReference type="SUPFAM" id="SSF47473">
    <property type="entry name" value="EF-hand"/>
    <property type="match status" value="1"/>
</dbReference>
<dbReference type="CDD" id="cd00051">
    <property type="entry name" value="EFh"/>
    <property type="match status" value="1"/>
</dbReference>
<dbReference type="Proteomes" id="UP000626109">
    <property type="component" value="Unassembled WGS sequence"/>
</dbReference>
<dbReference type="PROSITE" id="PS50222">
    <property type="entry name" value="EF_HAND_2"/>
    <property type="match status" value="2"/>
</dbReference>
<dbReference type="InterPro" id="IPR018247">
    <property type="entry name" value="EF_Hand_1_Ca_BS"/>
</dbReference>
<organism evidence="3 4">
    <name type="scientific">Polarella glacialis</name>
    <name type="common">Dinoflagellate</name>
    <dbReference type="NCBI Taxonomy" id="89957"/>
    <lineage>
        <taxon>Eukaryota</taxon>
        <taxon>Sar</taxon>
        <taxon>Alveolata</taxon>
        <taxon>Dinophyceae</taxon>
        <taxon>Suessiales</taxon>
        <taxon>Suessiaceae</taxon>
        <taxon>Polarella</taxon>
    </lineage>
</organism>
<dbReference type="SMART" id="SM00054">
    <property type="entry name" value="EFh"/>
    <property type="match status" value="2"/>
</dbReference>
<evidence type="ECO:0000313" key="3">
    <source>
        <dbReference type="EMBL" id="CAE8659024.1"/>
    </source>
</evidence>
<gene>
    <name evidence="3" type="ORF">PGLA2088_LOCUS13654</name>
</gene>
<feature type="domain" description="EF-hand" evidence="2">
    <location>
        <begin position="1"/>
        <end position="36"/>
    </location>
</feature>
<dbReference type="PROSITE" id="PS00018">
    <property type="entry name" value="EF_HAND_1"/>
    <property type="match status" value="2"/>
</dbReference>
<protein>
    <recommendedName>
        <fullName evidence="2">EF-hand domain-containing protein</fullName>
    </recommendedName>
</protein>
<dbReference type="AlphaFoldDB" id="A0A813J0Q8"/>
<reference evidence="3" key="1">
    <citation type="submission" date="2021-02" db="EMBL/GenBank/DDBJ databases">
        <authorList>
            <person name="Dougan E. K."/>
            <person name="Rhodes N."/>
            <person name="Thang M."/>
            <person name="Chan C."/>
        </authorList>
    </citation>
    <scope>NUCLEOTIDE SEQUENCE</scope>
</reference>
<evidence type="ECO:0000259" key="2">
    <source>
        <dbReference type="PROSITE" id="PS50222"/>
    </source>
</evidence>
<dbReference type="InterPro" id="IPR002048">
    <property type="entry name" value="EF_hand_dom"/>
</dbReference>
<dbReference type="Pfam" id="PF13499">
    <property type="entry name" value="EF-hand_7"/>
    <property type="match status" value="1"/>
</dbReference>
<evidence type="ECO:0000313" key="4">
    <source>
        <dbReference type="Proteomes" id="UP000626109"/>
    </source>
</evidence>
<feature type="non-terminal residue" evidence="3">
    <location>
        <position position="1"/>
    </location>
</feature>
<evidence type="ECO:0000256" key="1">
    <source>
        <dbReference type="ARBA" id="ARBA00022837"/>
    </source>
</evidence>
<dbReference type="InterPro" id="IPR011992">
    <property type="entry name" value="EF-hand-dom_pair"/>
</dbReference>
<dbReference type="GO" id="GO:0005509">
    <property type="term" value="F:calcium ion binding"/>
    <property type="evidence" value="ECO:0007669"/>
    <property type="project" value="InterPro"/>
</dbReference>
<name>A0A813J0Q8_POLGL</name>
<dbReference type="Gene3D" id="1.10.238.10">
    <property type="entry name" value="EF-hand"/>
    <property type="match status" value="1"/>
</dbReference>
<accession>A0A813J0Q8</accession>
<feature type="domain" description="EF-hand" evidence="2">
    <location>
        <begin position="39"/>
        <end position="67"/>
    </location>
</feature>
<sequence length="109" mass="12030">DEIEALKAVFMHFDQDASGTVSSEELISAGLLEKDSALKFLAQVDSDGSGEIDIFEFCELMCPSGFRRSDDSETGSTPDGKRILYDHGLKCWRLIDKEQRSGFGKDTGM</sequence>